<evidence type="ECO:0008006" key="3">
    <source>
        <dbReference type="Google" id="ProtNLM"/>
    </source>
</evidence>
<dbReference type="EMBL" id="JBHLTN010000006">
    <property type="protein sequence ID" value="MFC0591470.1"/>
    <property type="molecule type" value="Genomic_DNA"/>
</dbReference>
<reference evidence="1 2" key="1">
    <citation type="submission" date="2024-09" db="EMBL/GenBank/DDBJ databases">
        <authorList>
            <person name="Sun Q."/>
            <person name="Mori K."/>
        </authorList>
    </citation>
    <scope>NUCLEOTIDE SEQUENCE [LARGE SCALE GENOMIC DNA]</scope>
    <source>
        <strain evidence="1 2">NCAIM B.02336</strain>
    </source>
</reference>
<evidence type="ECO:0000313" key="1">
    <source>
        <dbReference type="EMBL" id="MFC0591470.1"/>
    </source>
</evidence>
<keyword evidence="2" id="KW-1185">Reference proteome</keyword>
<comment type="caution">
    <text evidence="1">The sequence shown here is derived from an EMBL/GenBank/DDBJ whole genome shotgun (WGS) entry which is preliminary data.</text>
</comment>
<organism evidence="1 2">
    <name type="scientific">Ottowia pentelensis</name>
    <dbReference type="NCBI Taxonomy" id="511108"/>
    <lineage>
        <taxon>Bacteria</taxon>
        <taxon>Pseudomonadati</taxon>
        <taxon>Pseudomonadota</taxon>
        <taxon>Betaproteobacteria</taxon>
        <taxon>Burkholderiales</taxon>
        <taxon>Comamonadaceae</taxon>
        <taxon>Ottowia</taxon>
    </lineage>
</organism>
<accession>A0ABV6PNQ8</accession>
<sequence>MPTVESSFPDFFADAPQLTLRDPLAEFLGAARGGLMTYRYVDAVRLAGHSCPTVAGAWLMTLHGLRALYGDDTPVRGEIDVFMRDGREDGANGVIATVVQLVTGAAPETGFHGIGGRFGRHQLLRFDQPVQGTLGLRRQDTGRAVQVELDASVVPWTDEMRALLPRAAAGRASADELARFGTLWQGRVRQMLVEHAHDPQLVRVAAWDAAVPA</sequence>
<evidence type="ECO:0000313" key="2">
    <source>
        <dbReference type="Proteomes" id="UP001589834"/>
    </source>
</evidence>
<dbReference type="Proteomes" id="UP001589834">
    <property type="component" value="Unassembled WGS sequence"/>
</dbReference>
<gene>
    <name evidence="1" type="ORF">ACFFGG_02770</name>
</gene>
<protein>
    <recommendedName>
        <fullName evidence="3">Formylmethanofuran dehydrogenase subunit E domain-containing protein</fullName>
    </recommendedName>
</protein>
<dbReference type="RefSeq" id="WP_293222382.1">
    <property type="nucleotide sequence ID" value="NZ_JBHLTN010000006.1"/>
</dbReference>
<dbReference type="SUPFAM" id="SSF143555">
    <property type="entry name" value="FwdE-like"/>
    <property type="match status" value="1"/>
</dbReference>
<name>A0ABV6PNQ8_9BURK</name>
<proteinExistence type="predicted"/>